<dbReference type="AlphaFoldDB" id="X1FDR5"/>
<feature type="non-terminal residue" evidence="1">
    <location>
        <position position="1"/>
    </location>
</feature>
<comment type="caution">
    <text evidence="1">The sequence shown here is derived from an EMBL/GenBank/DDBJ whole genome shotgun (WGS) entry which is preliminary data.</text>
</comment>
<dbReference type="EMBL" id="BARU01005156">
    <property type="protein sequence ID" value="GAH27524.1"/>
    <property type="molecule type" value="Genomic_DNA"/>
</dbReference>
<evidence type="ECO:0000313" key="1">
    <source>
        <dbReference type="EMBL" id="GAH27524.1"/>
    </source>
</evidence>
<gene>
    <name evidence="1" type="ORF">S03H2_09960</name>
</gene>
<reference evidence="1" key="1">
    <citation type="journal article" date="2014" name="Front. Microbiol.">
        <title>High frequency of phylogenetically diverse reductive dehalogenase-homologous genes in deep subseafloor sedimentary metagenomes.</title>
        <authorList>
            <person name="Kawai M."/>
            <person name="Futagami T."/>
            <person name="Toyoda A."/>
            <person name="Takaki Y."/>
            <person name="Nishi S."/>
            <person name="Hori S."/>
            <person name="Arai W."/>
            <person name="Tsubouchi T."/>
            <person name="Morono Y."/>
            <person name="Uchiyama I."/>
            <person name="Ito T."/>
            <person name="Fujiyama A."/>
            <person name="Inagaki F."/>
            <person name="Takami H."/>
        </authorList>
    </citation>
    <scope>NUCLEOTIDE SEQUENCE</scope>
    <source>
        <strain evidence="1">Expedition CK06-06</strain>
    </source>
</reference>
<accession>X1FDR5</accession>
<protein>
    <submittedName>
        <fullName evidence="1">Uncharacterized protein</fullName>
    </submittedName>
</protein>
<proteinExistence type="predicted"/>
<name>X1FDR5_9ZZZZ</name>
<sequence>TPFTGTHYLITPEQEFWAHCSNLQTWAEHHYDTRLLHSNISFPLLRRLTEAGDPVAKQFFKDEIAERIKLGVLWEFEDEKRDY</sequence>
<organism evidence="1">
    <name type="scientific">marine sediment metagenome</name>
    <dbReference type="NCBI Taxonomy" id="412755"/>
    <lineage>
        <taxon>unclassified sequences</taxon>
        <taxon>metagenomes</taxon>
        <taxon>ecological metagenomes</taxon>
    </lineage>
</organism>